<dbReference type="Pfam" id="PF03706">
    <property type="entry name" value="LPG_synthase_TM"/>
    <property type="match status" value="1"/>
</dbReference>
<feature type="transmembrane region" description="Helical" evidence="6">
    <location>
        <begin position="250"/>
        <end position="275"/>
    </location>
</feature>
<comment type="caution">
    <text evidence="7">The sequence shown here is derived from an EMBL/GenBank/DDBJ whole genome shotgun (WGS) entry which is preliminary data.</text>
</comment>
<feature type="transmembrane region" description="Helical" evidence="6">
    <location>
        <begin position="22"/>
        <end position="40"/>
    </location>
</feature>
<evidence type="ECO:0000256" key="1">
    <source>
        <dbReference type="ARBA" id="ARBA00004651"/>
    </source>
</evidence>
<evidence type="ECO:0000313" key="8">
    <source>
        <dbReference type="Proteomes" id="UP001293718"/>
    </source>
</evidence>
<accession>A0ABU5II36</accession>
<feature type="transmembrane region" description="Helical" evidence="6">
    <location>
        <begin position="213"/>
        <end position="238"/>
    </location>
</feature>
<evidence type="ECO:0000256" key="2">
    <source>
        <dbReference type="ARBA" id="ARBA00022475"/>
    </source>
</evidence>
<feature type="transmembrane region" description="Helical" evidence="6">
    <location>
        <begin position="142"/>
        <end position="162"/>
    </location>
</feature>
<sequence length="335" mass="35962">MERAVARHAPPAHPWAHAWAHVRRPLLVLTLLALLSFIAWRARSLDWAAAWAALLDYRPGTLLLAALTVAAAHALYTGYDLLGRFYSGHHLSAPRVAATAFVSFAANLNLGSMVGGVALRLRLYARQGLPMATIVRVWGISLLTNWIGYAALAGAVFASGLVHLPPDAPLSPHALRLVGAALLAVVGLYLAACRWSRRRLWTLRGHRLELPRAGLALAQVGLSALHWSFVAGVLYVLLHGGVDYPTVLGALMLTSMAVIALRVPAGLGVLEAVFMSLLAGRQPEAQLLAALLAYRALFYLLPLAVAALVYLGLEARLRRGRAAAARQPRTARPQS</sequence>
<gene>
    <name evidence="7" type="ORF">SM757_19685</name>
</gene>
<keyword evidence="8" id="KW-1185">Reference proteome</keyword>
<feature type="transmembrane region" description="Helical" evidence="6">
    <location>
        <begin position="174"/>
        <end position="192"/>
    </location>
</feature>
<dbReference type="EMBL" id="JAXOJX010000035">
    <property type="protein sequence ID" value="MDZ5458807.1"/>
    <property type="molecule type" value="Genomic_DNA"/>
</dbReference>
<evidence type="ECO:0000256" key="6">
    <source>
        <dbReference type="SAM" id="Phobius"/>
    </source>
</evidence>
<keyword evidence="4 6" id="KW-1133">Transmembrane helix</keyword>
<feature type="transmembrane region" description="Helical" evidence="6">
    <location>
        <begin position="61"/>
        <end position="79"/>
    </location>
</feature>
<organism evidence="7 8">
    <name type="scientific">Azohydromonas lata</name>
    <dbReference type="NCBI Taxonomy" id="45677"/>
    <lineage>
        <taxon>Bacteria</taxon>
        <taxon>Pseudomonadati</taxon>
        <taxon>Pseudomonadota</taxon>
        <taxon>Betaproteobacteria</taxon>
        <taxon>Burkholderiales</taxon>
        <taxon>Sphaerotilaceae</taxon>
        <taxon>Azohydromonas</taxon>
    </lineage>
</organism>
<protein>
    <submittedName>
        <fullName evidence="7">YbhN family protein</fullName>
    </submittedName>
</protein>
<dbReference type="RefSeq" id="WP_322466795.1">
    <property type="nucleotide sequence ID" value="NZ_JAXOJX010000035.1"/>
</dbReference>
<name>A0ABU5II36_9BURK</name>
<evidence type="ECO:0000313" key="7">
    <source>
        <dbReference type="EMBL" id="MDZ5458807.1"/>
    </source>
</evidence>
<comment type="subcellular location">
    <subcellularLocation>
        <location evidence="1">Cell membrane</location>
        <topology evidence="1">Multi-pass membrane protein</topology>
    </subcellularLocation>
</comment>
<dbReference type="InterPro" id="IPR022791">
    <property type="entry name" value="L-PG_synthase/AglD"/>
</dbReference>
<proteinExistence type="predicted"/>
<keyword evidence="5 6" id="KW-0472">Membrane</keyword>
<feature type="transmembrane region" description="Helical" evidence="6">
    <location>
        <begin position="99"/>
        <end position="121"/>
    </location>
</feature>
<evidence type="ECO:0000256" key="3">
    <source>
        <dbReference type="ARBA" id="ARBA00022692"/>
    </source>
</evidence>
<dbReference type="Proteomes" id="UP001293718">
    <property type="component" value="Unassembled WGS sequence"/>
</dbReference>
<dbReference type="PANTHER" id="PTHR39087:SF2">
    <property type="entry name" value="UPF0104 MEMBRANE PROTEIN MJ1595"/>
    <property type="match status" value="1"/>
</dbReference>
<evidence type="ECO:0000256" key="4">
    <source>
        <dbReference type="ARBA" id="ARBA00022989"/>
    </source>
</evidence>
<evidence type="ECO:0000256" key="5">
    <source>
        <dbReference type="ARBA" id="ARBA00023136"/>
    </source>
</evidence>
<keyword evidence="2" id="KW-1003">Cell membrane</keyword>
<reference evidence="7 8" key="1">
    <citation type="submission" date="2023-11" db="EMBL/GenBank/DDBJ databases">
        <title>Draft genome of Azohydromonas lata strain H1 (DSM1123), a polyhydroxyalkanoate producer.</title>
        <authorList>
            <person name="Traversa D."/>
            <person name="D'Addabbo P."/>
            <person name="Pazzani C."/>
            <person name="Manzari C."/>
            <person name="Chiara M."/>
            <person name="Scrascia M."/>
        </authorList>
    </citation>
    <scope>NUCLEOTIDE SEQUENCE [LARGE SCALE GENOMIC DNA]</scope>
    <source>
        <strain evidence="7 8">H1</strain>
    </source>
</reference>
<feature type="transmembrane region" description="Helical" evidence="6">
    <location>
        <begin position="287"/>
        <end position="311"/>
    </location>
</feature>
<dbReference type="PANTHER" id="PTHR39087">
    <property type="entry name" value="UPF0104 MEMBRANE PROTEIN MJ1595"/>
    <property type="match status" value="1"/>
</dbReference>
<keyword evidence="3 6" id="KW-0812">Transmembrane</keyword>